<dbReference type="RefSeq" id="WP_240827414.1">
    <property type="nucleotide sequence ID" value="NZ_JAKWBL010000001.1"/>
</dbReference>
<evidence type="ECO:0008006" key="4">
    <source>
        <dbReference type="Google" id="ProtNLM"/>
    </source>
</evidence>
<keyword evidence="1" id="KW-0472">Membrane</keyword>
<name>A0ABS9SI93_9BACT</name>
<organism evidence="2 3">
    <name type="scientific">Niabella ginsengisoli</name>
    <dbReference type="NCBI Taxonomy" id="522298"/>
    <lineage>
        <taxon>Bacteria</taxon>
        <taxon>Pseudomonadati</taxon>
        <taxon>Bacteroidota</taxon>
        <taxon>Chitinophagia</taxon>
        <taxon>Chitinophagales</taxon>
        <taxon>Chitinophagaceae</taxon>
        <taxon>Niabella</taxon>
    </lineage>
</organism>
<accession>A0ABS9SI93</accession>
<evidence type="ECO:0000313" key="2">
    <source>
        <dbReference type="EMBL" id="MCH5598065.1"/>
    </source>
</evidence>
<dbReference type="EMBL" id="JAKWBL010000001">
    <property type="protein sequence ID" value="MCH5598065.1"/>
    <property type="molecule type" value="Genomic_DNA"/>
</dbReference>
<reference evidence="2 3" key="1">
    <citation type="submission" date="2022-02" db="EMBL/GenBank/DDBJ databases">
        <authorList>
            <person name="Min J."/>
        </authorList>
    </citation>
    <scope>NUCLEOTIDE SEQUENCE [LARGE SCALE GENOMIC DNA]</scope>
    <source>
        <strain evidence="2 3">GR10-1</strain>
    </source>
</reference>
<comment type="caution">
    <text evidence="2">The sequence shown here is derived from an EMBL/GenBank/DDBJ whole genome shotgun (WGS) entry which is preliminary data.</text>
</comment>
<feature type="transmembrane region" description="Helical" evidence="1">
    <location>
        <begin position="49"/>
        <end position="70"/>
    </location>
</feature>
<dbReference type="Proteomes" id="UP001202248">
    <property type="component" value="Unassembled WGS sequence"/>
</dbReference>
<keyword evidence="1" id="KW-0812">Transmembrane</keyword>
<keyword evidence="1" id="KW-1133">Transmembrane helix</keyword>
<evidence type="ECO:0000256" key="1">
    <source>
        <dbReference type="SAM" id="Phobius"/>
    </source>
</evidence>
<sequence length="230" mass="26494">MSKKIEDFIRDRKDEFEDHKPSDALWQRIEKRLDNKNVSQAGKVISIKIWMKVAAAAVIILGVSTVFYILNNSEPTTTELALENTDSLPAVDSNIPFREEEKQLATNIDTPVTNDLLDRKKTELADLGSNSNEEELYHYTRLIEIKQGQMKELKKTEPELYKEFSKDIEMLETSYDALKAQFKNGVNSEKLLEAMIGNLKMQADLLNKQLTILKEVHTKKNKDDKDYKNL</sequence>
<keyword evidence="3" id="KW-1185">Reference proteome</keyword>
<proteinExistence type="predicted"/>
<protein>
    <recommendedName>
        <fullName evidence="4">Anti-sigma factor</fullName>
    </recommendedName>
</protein>
<gene>
    <name evidence="2" type="ORF">MKP09_09165</name>
</gene>
<evidence type="ECO:0000313" key="3">
    <source>
        <dbReference type="Proteomes" id="UP001202248"/>
    </source>
</evidence>